<dbReference type="AlphaFoldDB" id="A0A7R9MC87"/>
<evidence type="ECO:0000313" key="2">
    <source>
        <dbReference type="Proteomes" id="UP000728032"/>
    </source>
</evidence>
<evidence type="ECO:0000313" key="1">
    <source>
        <dbReference type="EMBL" id="CAD7657539.1"/>
    </source>
</evidence>
<dbReference type="Proteomes" id="UP000728032">
    <property type="component" value="Unassembled WGS sequence"/>
</dbReference>
<protein>
    <submittedName>
        <fullName evidence="1">Uncharacterized protein</fullName>
    </submittedName>
</protein>
<name>A0A7R9MC87_9ACAR</name>
<gene>
    <name evidence="1" type="ORF">ONB1V03_LOCUS14166</name>
</gene>
<keyword evidence="2" id="KW-1185">Reference proteome</keyword>
<organism evidence="1">
    <name type="scientific">Oppiella nova</name>
    <dbReference type="NCBI Taxonomy" id="334625"/>
    <lineage>
        <taxon>Eukaryota</taxon>
        <taxon>Metazoa</taxon>
        <taxon>Ecdysozoa</taxon>
        <taxon>Arthropoda</taxon>
        <taxon>Chelicerata</taxon>
        <taxon>Arachnida</taxon>
        <taxon>Acari</taxon>
        <taxon>Acariformes</taxon>
        <taxon>Sarcoptiformes</taxon>
        <taxon>Oribatida</taxon>
        <taxon>Brachypylina</taxon>
        <taxon>Oppioidea</taxon>
        <taxon>Oppiidae</taxon>
        <taxon>Oppiella</taxon>
    </lineage>
</organism>
<dbReference type="EMBL" id="OC928013">
    <property type="protein sequence ID" value="CAD7657539.1"/>
    <property type="molecule type" value="Genomic_DNA"/>
</dbReference>
<dbReference type="EMBL" id="CAJPVJ010013188">
    <property type="protein sequence ID" value="CAG2174725.1"/>
    <property type="molecule type" value="Genomic_DNA"/>
</dbReference>
<feature type="non-terminal residue" evidence="1">
    <location>
        <position position="132"/>
    </location>
</feature>
<proteinExistence type="predicted"/>
<sequence>FPTYYCITINSELHGRNSIKLSHNRVFKLEIGKPTWNVYKAWWLYFHHYTDRPASWDWNAVKLYVTYQLKSYRLLRAPYATNCKDYHAQTQFQSRRDCVRKCIINVGFEKCGAYPYYVDIYNLKISTVKYTS</sequence>
<feature type="non-terminal residue" evidence="1">
    <location>
        <position position="1"/>
    </location>
</feature>
<accession>A0A7R9MC87</accession>
<dbReference type="OrthoDB" id="10618048at2759"/>
<reference evidence="1" key="1">
    <citation type="submission" date="2020-11" db="EMBL/GenBank/DDBJ databases">
        <authorList>
            <person name="Tran Van P."/>
        </authorList>
    </citation>
    <scope>NUCLEOTIDE SEQUENCE</scope>
</reference>